<feature type="transmembrane region" description="Helical" evidence="1">
    <location>
        <begin position="56"/>
        <end position="73"/>
    </location>
</feature>
<gene>
    <name evidence="3" type="ORF">AKJ37_07305</name>
</gene>
<keyword evidence="1" id="KW-1133">Transmembrane helix</keyword>
<feature type="domain" description="Major facilitator superfamily (MFS) profile" evidence="2">
    <location>
        <begin position="14"/>
        <end position="410"/>
    </location>
</feature>
<dbReference type="PROSITE" id="PS50850">
    <property type="entry name" value="MFS"/>
    <property type="match status" value="1"/>
</dbReference>
<dbReference type="PANTHER" id="PTHR23523:SF2">
    <property type="entry name" value="2-NITROIMIDAZOLE TRANSPORTER"/>
    <property type="match status" value="1"/>
</dbReference>
<feature type="transmembrane region" description="Helical" evidence="1">
    <location>
        <begin position="175"/>
        <end position="192"/>
    </location>
</feature>
<dbReference type="Gene3D" id="1.20.1250.20">
    <property type="entry name" value="MFS general substrate transporter like domains"/>
    <property type="match status" value="2"/>
</dbReference>
<feature type="transmembrane region" description="Helical" evidence="1">
    <location>
        <begin position="300"/>
        <end position="318"/>
    </location>
</feature>
<proteinExistence type="predicted"/>
<dbReference type="InterPro" id="IPR036259">
    <property type="entry name" value="MFS_trans_sf"/>
</dbReference>
<dbReference type="PANTHER" id="PTHR23523">
    <property type="match status" value="1"/>
</dbReference>
<dbReference type="Pfam" id="PF07690">
    <property type="entry name" value="MFS_1"/>
    <property type="match status" value="1"/>
</dbReference>
<accession>A0A133UKX7</accession>
<evidence type="ECO:0000259" key="2">
    <source>
        <dbReference type="PROSITE" id="PS50850"/>
    </source>
</evidence>
<organism evidence="3 4">
    <name type="scientific">candidate division MSBL1 archaeon SCGC-AAA259I09</name>
    <dbReference type="NCBI Taxonomy" id="1698267"/>
    <lineage>
        <taxon>Archaea</taxon>
        <taxon>Methanobacteriati</taxon>
        <taxon>Methanobacteriota</taxon>
        <taxon>candidate division MSBL1</taxon>
    </lineage>
</organism>
<dbReference type="Proteomes" id="UP000070463">
    <property type="component" value="Unassembled WGS sequence"/>
</dbReference>
<evidence type="ECO:0000313" key="3">
    <source>
        <dbReference type="EMBL" id="KXA94780.1"/>
    </source>
</evidence>
<dbReference type="SUPFAM" id="SSF103473">
    <property type="entry name" value="MFS general substrate transporter"/>
    <property type="match status" value="1"/>
</dbReference>
<feature type="transmembrane region" description="Helical" evidence="1">
    <location>
        <begin position="144"/>
        <end position="163"/>
    </location>
</feature>
<sequence>MVWFGINMKNGSKSSWIILSGAWLIIFSLYILLQTIPPLLPLLDKSLNISHFQGGLLYAAPLAMIVIFSYPLGYLSDRIGVFRAVKFGVTIAVVAAIFRAVSRVYYQLLFFNLIFGVGFAWCYPNLPKIVKNYFPPRLTGTATGIYTVAIPLGSAVGIGFSKLVCEYVGSWQNLFLFWGIFSLLSVVFWWFLTEKLFNESEKSSKFKRQEKKDIFSIDISSWISKTLEVFTSIKILVPAILLSLLNLVFYSTLGWMPTYLIDQGWQPAVSDAATSFITFVEIPAVIIIPFLSDKLQKRRIFVYSFFFLISLTLFSLLYHSGLFVWVFSATLGISFGGVFVTLLTISAEVGEKTEVGRSAGLILSMGYLGALMGPPVIGYMRDFSGMFAGGIMLLGFLSILAAIIGYLFKY</sequence>
<feature type="transmembrane region" description="Helical" evidence="1">
    <location>
        <begin position="386"/>
        <end position="408"/>
    </location>
</feature>
<keyword evidence="1" id="KW-0472">Membrane</keyword>
<keyword evidence="4" id="KW-1185">Reference proteome</keyword>
<evidence type="ECO:0000256" key="1">
    <source>
        <dbReference type="SAM" id="Phobius"/>
    </source>
</evidence>
<dbReference type="EMBL" id="LHXR01000167">
    <property type="protein sequence ID" value="KXA94780.1"/>
    <property type="molecule type" value="Genomic_DNA"/>
</dbReference>
<dbReference type="InterPro" id="IPR020846">
    <property type="entry name" value="MFS_dom"/>
</dbReference>
<dbReference type="InterPro" id="IPR052524">
    <property type="entry name" value="MFS_Cyanate_Porter"/>
</dbReference>
<feature type="transmembrane region" description="Helical" evidence="1">
    <location>
        <begin position="104"/>
        <end position="123"/>
    </location>
</feature>
<feature type="transmembrane region" description="Helical" evidence="1">
    <location>
        <begin position="273"/>
        <end position="291"/>
    </location>
</feature>
<feature type="transmembrane region" description="Helical" evidence="1">
    <location>
        <begin position="16"/>
        <end position="36"/>
    </location>
</feature>
<dbReference type="GO" id="GO:0022857">
    <property type="term" value="F:transmembrane transporter activity"/>
    <property type="evidence" value="ECO:0007669"/>
    <property type="project" value="InterPro"/>
</dbReference>
<name>A0A133UKX7_9EURY</name>
<feature type="transmembrane region" description="Helical" evidence="1">
    <location>
        <begin position="359"/>
        <end position="380"/>
    </location>
</feature>
<dbReference type="InterPro" id="IPR011701">
    <property type="entry name" value="MFS"/>
</dbReference>
<reference evidence="3 4" key="1">
    <citation type="journal article" date="2016" name="Sci. Rep.">
        <title>Metabolic traits of an uncultured archaeal lineage -MSBL1- from brine pools of the Red Sea.</title>
        <authorList>
            <person name="Mwirichia R."/>
            <person name="Alam I."/>
            <person name="Rashid M."/>
            <person name="Vinu M."/>
            <person name="Ba-Alawi W."/>
            <person name="Anthony Kamau A."/>
            <person name="Kamanda Ngugi D."/>
            <person name="Goker M."/>
            <person name="Klenk H.P."/>
            <person name="Bajic V."/>
            <person name="Stingl U."/>
        </authorList>
    </citation>
    <scope>NUCLEOTIDE SEQUENCE [LARGE SCALE GENOMIC DNA]</scope>
    <source>
        <strain evidence="3">SCGC-AAA259I09</strain>
    </source>
</reference>
<protein>
    <recommendedName>
        <fullName evidence="2">Major facilitator superfamily (MFS) profile domain-containing protein</fullName>
    </recommendedName>
</protein>
<dbReference type="AlphaFoldDB" id="A0A133UKX7"/>
<feature type="transmembrane region" description="Helical" evidence="1">
    <location>
        <begin position="324"/>
        <end position="347"/>
    </location>
</feature>
<feature type="transmembrane region" description="Helical" evidence="1">
    <location>
        <begin position="80"/>
        <end position="98"/>
    </location>
</feature>
<evidence type="ECO:0000313" key="4">
    <source>
        <dbReference type="Proteomes" id="UP000070463"/>
    </source>
</evidence>
<feature type="transmembrane region" description="Helical" evidence="1">
    <location>
        <begin position="235"/>
        <end position="253"/>
    </location>
</feature>
<keyword evidence="1" id="KW-0812">Transmembrane</keyword>
<comment type="caution">
    <text evidence="3">The sequence shown here is derived from an EMBL/GenBank/DDBJ whole genome shotgun (WGS) entry which is preliminary data.</text>
</comment>